<comment type="caution">
    <text evidence="2">The sequence shown here is derived from an EMBL/GenBank/DDBJ whole genome shotgun (WGS) entry which is preliminary data.</text>
</comment>
<dbReference type="Proteomes" id="UP000299102">
    <property type="component" value="Unassembled WGS sequence"/>
</dbReference>
<dbReference type="AlphaFoldDB" id="A0A4C1UGH1"/>
<sequence>MGISRASHDCRGRKRMKVSKQINDSTSTSTAGATEAMQVYDKRTEITYNIKASPCQGTDDFFAKPLRRVSSFEPGLVSAPARAGRGRRDPNEHVYTPVTYLKKQRNRKYVCRKAEVRRTTRARRAYVPANIRPTRLIVACPISSSYSTNTENLFVFDGLYSDSPSSASNGAKSERQRPTAELRACRCAEAARLRRRHLALNALWRKGLISNEELGVACFPLMSTQAIEKHTVKIPIASLLRLPFTDRQTDTQRDSGGLLIGLADFSPSIELFVNITGYACAVVHYQIQSFADIGSDTVLLLLMAISLNIISENYLSSTVCLNAQLGHVRPVVPGLRQDLSYVRLALERCNRRDRLFNSFGAVAVHKKIGFCEIAWPPKFGTCIDTLALQICESAINCALALCVVVESALKPVKALLNYSITFKIMQCNFRRFE</sequence>
<evidence type="ECO:0000313" key="2">
    <source>
        <dbReference type="EMBL" id="GBP25082.1"/>
    </source>
</evidence>
<protein>
    <submittedName>
        <fullName evidence="2">Uncharacterized protein</fullName>
    </submittedName>
</protein>
<name>A0A4C1UGH1_EUMVA</name>
<proteinExistence type="predicted"/>
<organism evidence="2 3">
    <name type="scientific">Eumeta variegata</name>
    <name type="common">Bagworm moth</name>
    <name type="synonym">Eumeta japonica</name>
    <dbReference type="NCBI Taxonomy" id="151549"/>
    <lineage>
        <taxon>Eukaryota</taxon>
        <taxon>Metazoa</taxon>
        <taxon>Ecdysozoa</taxon>
        <taxon>Arthropoda</taxon>
        <taxon>Hexapoda</taxon>
        <taxon>Insecta</taxon>
        <taxon>Pterygota</taxon>
        <taxon>Neoptera</taxon>
        <taxon>Endopterygota</taxon>
        <taxon>Lepidoptera</taxon>
        <taxon>Glossata</taxon>
        <taxon>Ditrysia</taxon>
        <taxon>Tineoidea</taxon>
        <taxon>Psychidae</taxon>
        <taxon>Oiketicinae</taxon>
        <taxon>Eumeta</taxon>
    </lineage>
</organism>
<keyword evidence="3" id="KW-1185">Reference proteome</keyword>
<reference evidence="2 3" key="1">
    <citation type="journal article" date="2019" name="Commun. Biol.">
        <title>The bagworm genome reveals a unique fibroin gene that provides high tensile strength.</title>
        <authorList>
            <person name="Kono N."/>
            <person name="Nakamura H."/>
            <person name="Ohtoshi R."/>
            <person name="Tomita M."/>
            <person name="Numata K."/>
            <person name="Arakawa K."/>
        </authorList>
    </citation>
    <scope>NUCLEOTIDE SEQUENCE [LARGE SCALE GENOMIC DNA]</scope>
</reference>
<feature type="compositionally biased region" description="Basic and acidic residues" evidence="1">
    <location>
        <begin position="1"/>
        <end position="10"/>
    </location>
</feature>
<feature type="region of interest" description="Disordered" evidence="1">
    <location>
        <begin position="1"/>
        <end position="32"/>
    </location>
</feature>
<gene>
    <name evidence="2" type="ORF">EVAR_19562_1</name>
</gene>
<evidence type="ECO:0000256" key="1">
    <source>
        <dbReference type="SAM" id="MobiDB-lite"/>
    </source>
</evidence>
<evidence type="ECO:0000313" key="3">
    <source>
        <dbReference type="Proteomes" id="UP000299102"/>
    </source>
</evidence>
<accession>A0A4C1UGH1</accession>
<dbReference type="EMBL" id="BGZK01000169">
    <property type="protein sequence ID" value="GBP25082.1"/>
    <property type="molecule type" value="Genomic_DNA"/>
</dbReference>